<dbReference type="GO" id="GO:0005524">
    <property type="term" value="F:ATP binding"/>
    <property type="evidence" value="ECO:0007669"/>
    <property type="project" value="UniProtKB-KW"/>
</dbReference>
<dbReference type="NCBIfam" id="TIGR00604">
    <property type="entry name" value="rad3"/>
    <property type="match status" value="1"/>
</dbReference>
<keyword evidence="3" id="KW-0004">4Fe-4S</keyword>
<keyword evidence="14" id="KW-0413">Isomerase</keyword>
<keyword evidence="7" id="KW-0378">Hydrolase</keyword>
<dbReference type="InterPro" id="IPR045028">
    <property type="entry name" value="DinG/Rad3-like"/>
</dbReference>
<dbReference type="InterPro" id="IPR002464">
    <property type="entry name" value="DNA/RNA_helicase_DEAH_CS"/>
</dbReference>
<dbReference type="OrthoDB" id="19182at2759"/>
<dbReference type="PROSITE" id="PS00690">
    <property type="entry name" value="DEAH_ATP_HELICASE"/>
    <property type="match status" value="1"/>
</dbReference>
<dbReference type="RefSeq" id="XP_022148910.1">
    <property type="nucleotide sequence ID" value="XM_022293218.1"/>
</dbReference>
<dbReference type="InterPro" id="IPR027417">
    <property type="entry name" value="P-loop_NTPase"/>
</dbReference>
<dbReference type="SMART" id="SM00487">
    <property type="entry name" value="DEXDc"/>
    <property type="match status" value="1"/>
</dbReference>
<dbReference type="RefSeq" id="XP_022148878.1">
    <property type="nucleotide sequence ID" value="XM_022293186.1"/>
</dbReference>
<sequence>MPRYKIRGIDVDFPFDAYDCQLVYMEKVIQSLQENCNALLESPTGTGKTLCLLCATLAWRKSLGDFSSGRSAWNSQNDEGNVNVSTSQSTSTKPLTIVYTTRTHSQLRQVIQELKKTSYRPKMVVLGSREQLCIHDEVSLLRGRTQNNACRSLCRKRGKRHCNHYTHVSGYMKNNPHLGDEPIDIEDLVNIGKSFGPCPYYVSRELHKAVDILFAPYNYLIDHGYRKSLALDWKNSILIFDEAHNLESICADAASFDLSSWLLTACISEAKNCIDLSIKRREDSNDKSRNPDNFAILRALLLKLEKRISEVPIQSKELGFTKPGPYIYELLGELNITHGSVSDLKRIIEEAATLLEEDKQQKMQNTGCRLESITDILDIIFKEKGNEHAKFYQVHVQENEASAMDGLKGKASRTLSWWCFNPGIAMETFPKMEVGSIILTSGTLSPLESFAQELKLDFPIRLENPHVISSNQIWAGVVPVGPSGCAFNSSYWNRESEAYKLDLGNAIVNFARIVPDGLLVFFPSYYFLDQCISCWKNQSLSSTTTIWARICKHKKPVIEPRQSSLFPSSIEDYMFKLKDKSSSGAVFFAVCRGKVSEGLDFADHAGRAVIITGMPFASRNDPKVRLKRDFLDHQSFSQRGNCRVMTGEDWYNQQASRAVNQAVGRVIRHRHDYGAIIFCDERFAHSSRQSQISVWIQPHIKCYSKFGDVVYTLTRFFRDDVNQICPKPEDCNAKFKLEGVDTARLDDIACAGSSTSVIGKRGESKTAKSFGEVYLEKLVSQKPKCQDSWGKSVSSLINIKVKDASHSSSWKDVLPANSPSVTSFNPLSSRIKNSSDLSHRGKKLVLSDKESSQLQNHEVIDLTGFSVMNEQANKKLLVGCGEKKRKLLSTEHAPAETMRISTGPSGAKPSEPSNISFKICSVKSEASPSDSRGMQNDAVGPALLHVHGSSHTTKKMGVESVNQNDKIIKCNPAHLGDEEAKGSDFLSQVREKLSAREYKDFVGFMKALKTKAMKISQVLQSIIGIFSGPDRLHLRKGFKDYIPAKYHSLYEQFLGTST</sequence>
<evidence type="ECO:0000313" key="27">
    <source>
        <dbReference type="RefSeq" id="XP_022148917.1"/>
    </source>
</evidence>
<dbReference type="InterPro" id="IPR014001">
    <property type="entry name" value="Helicase_ATP-bd"/>
</dbReference>
<keyword evidence="15" id="KW-0539">Nucleus</keyword>
<dbReference type="PANTHER" id="PTHR11472">
    <property type="entry name" value="DNA REPAIR DEAD HELICASE RAD3/XP-D SUBFAMILY MEMBER"/>
    <property type="match status" value="1"/>
</dbReference>
<feature type="domain" description="Helicase ATP-binding" evidence="20">
    <location>
        <begin position="7"/>
        <end position="300"/>
    </location>
</feature>
<dbReference type="CDD" id="cd18788">
    <property type="entry name" value="SF2_C_XPD"/>
    <property type="match status" value="1"/>
</dbReference>
<evidence type="ECO:0000256" key="7">
    <source>
        <dbReference type="ARBA" id="ARBA00022801"/>
    </source>
</evidence>
<evidence type="ECO:0000256" key="5">
    <source>
        <dbReference type="ARBA" id="ARBA00022741"/>
    </source>
</evidence>
<dbReference type="PANTHER" id="PTHR11472:SF34">
    <property type="entry name" value="REGULATOR OF TELOMERE ELONGATION HELICASE 1"/>
    <property type="match status" value="1"/>
</dbReference>
<dbReference type="Gene3D" id="1.20.1160.20">
    <property type="match status" value="1"/>
</dbReference>
<dbReference type="GO" id="GO:0003677">
    <property type="term" value="F:DNA binding"/>
    <property type="evidence" value="ECO:0007669"/>
    <property type="project" value="UniProtKB-KW"/>
</dbReference>
<evidence type="ECO:0000313" key="21">
    <source>
        <dbReference type="Proteomes" id="UP000504603"/>
    </source>
</evidence>
<dbReference type="Pfam" id="PF23109">
    <property type="entry name" value="ARCH_RTEL1"/>
    <property type="match status" value="1"/>
</dbReference>
<dbReference type="RefSeq" id="XP_022148902.1">
    <property type="nucleotide sequence ID" value="XM_022293210.1"/>
</dbReference>
<dbReference type="GO" id="GO:0016818">
    <property type="term" value="F:hydrolase activity, acting on acid anhydrides, in phosphorus-containing anhydrides"/>
    <property type="evidence" value="ECO:0007669"/>
    <property type="project" value="InterPro"/>
</dbReference>
<evidence type="ECO:0000313" key="26">
    <source>
        <dbReference type="RefSeq" id="XP_022148914.1"/>
    </source>
</evidence>
<dbReference type="GO" id="GO:0090657">
    <property type="term" value="P:telomeric loop disassembly"/>
    <property type="evidence" value="ECO:0007669"/>
    <property type="project" value="TreeGrafter"/>
</dbReference>
<reference evidence="22 23" key="1">
    <citation type="submission" date="2025-04" db="UniProtKB">
        <authorList>
            <consortium name="RefSeq"/>
        </authorList>
    </citation>
    <scope>IDENTIFICATION</scope>
    <source>
        <strain evidence="22 23">OHB3-1</strain>
    </source>
</reference>
<organism evidence="21 23">
    <name type="scientific">Momordica charantia</name>
    <name type="common">Bitter gourd</name>
    <name type="synonym">Balsam pear</name>
    <dbReference type="NCBI Taxonomy" id="3673"/>
    <lineage>
        <taxon>Eukaryota</taxon>
        <taxon>Viridiplantae</taxon>
        <taxon>Streptophyta</taxon>
        <taxon>Embryophyta</taxon>
        <taxon>Tracheophyta</taxon>
        <taxon>Spermatophyta</taxon>
        <taxon>Magnoliopsida</taxon>
        <taxon>eudicotyledons</taxon>
        <taxon>Gunneridae</taxon>
        <taxon>Pentapetalae</taxon>
        <taxon>rosids</taxon>
        <taxon>fabids</taxon>
        <taxon>Cucurbitales</taxon>
        <taxon>Cucurbitaceae</taxon>
        <taxon>Momordiceae</taxon>
        <taxon>Momordica</taxon>
    </lineage>
</organism>
<dbReference type="GO" id="GO:0006281">
    <property type="term" value="P:DNA repair"/>
    <property type="evidence" value="ECO:0007669"/>
    <property type="project" value="UniProtKB-KW"/>
</dbReference>
<dbReference type="GO" id="GO:0010569">
    <property type="term" value="P:regulation of double-strand break repair via homologous recombination"/>
    <property type="evidence" value="ECO:0007669"/>
    <property type="project" value="TreeGrafter"/>
</dbReference>
<dbReference type="Pfam" id="PF06733">
    <property type="entry name" value="DEAD_2"/>
    <property type="match status" value="1"/>
</dbReference>
<dbReference type="PROSITE" id="PS51193">
    <property type="entry name" value="HELICASE_ATP_BIND_2"/>
    <property type="match status" value="1"/>
</dbReference>
<evidence type="ECO:0000313" key="23">
    <source>
        <dbReference type="RefSeq" id="XP_022148886.1"/>
    </source>
</evidence>
<dbReference type="InterPro" id="IPR010614">
    <property type="entry name" value="RAD3-like_helicase_DEAD"/>
</dbReference>
<evidence type="ECO:0000256" key="11">
    <source>
        <dbReference type="ARBA" id="ARBA00023014"/>
    </source>
</evidence>
<dbReference type="Proteomes" id="UP000504603">
    <property type="component" value="Unplaced"/>
</dbReference>
<dbReference type="Pfam" id="PF13307">
    <property type="entry name" value="Helicase_C_2"/>
    <property type="match status" value="1"/>
</dbReference>
<dbReference type="GeneID" id="111017435"/>
<dbReference type="GO" id="GO:0051539">
    <property type="term" value="F:4 iron, 4 sulfur cluster binding"/>
    <property type="evidence" value="ECO:0007669"/>
    <property type="project" value="UniProtKB-KW"/>
</dbReference>
<evidence type="ECO:0000256" key="17">
    <source>
        <dbReference type="ARBA" id="ARBA00073810"/>
    </source>
</evidence>
<dbReference type="GO" id="GO:0003678">
    <property type="term" value="F:DNA helicase activity"/>
    <property type="evidence" value="ECO:0007669"/>
    <property type="project" value="InterPro"/>
</dbReference>
<comment type="subcellular location">
    <subcellularLocation>
        <location evidence="1">Nucleus</location>
    </subcellularLocation>
</comment>
<keyword evidence="6" id="KW-0227">DNA damage</keyword>
<dbReference type="AlphaFoldDB" id="A0A6J1D6Q1"/>
<dbReference type="InterPro" id="IPR006554">
    <property type="entry name" value="Helicase-like_DEXD_c2"/>
</dbReference>
<evidence type="ECO:0000256" key="6">
    <source>
        <dbReference type="ARBA" id="ARBA00022763"/>
    </source>
</evidence>
<evidence type="ECO:0000256" key="4">
    <source>
        <dbReference type="ARBA" id="ARBA00022723"/>
    </source>
</evidence>
<keyword evidence="21" id="KW-1185">Reference proteome</keyword>
<keyword evidence="9" id="KW-0067">ATP-binding</keyword>
<dbReference type="GO" id="GO:0005634">
    <property type="term" value="C:nucleus"/>
    <property type="evidence" value="ECO:0007669"/>
    <property type="project" value="UniProtKB-SubCell"/>
</dbReference>
<dbReference type="CDD" id="cd13932">
    <property type="entry name" value="HN_RTEL1"/>
    <property type="match status" value="1"/>
</dbReference>
<gene>
    <name evidence="22 23 24 25 26 27" type="primary">LOC111017435</name>
</gene>
<dbReference type="SUPFAM" id="SSF52540">
    <property type="entry name" value="P-loop containing nucleoside triphosphate hydrolases"/>
    <property type="match status" value="1"/>
</dbReference>
<dbReference type="GO" id="GO:1904430">
    <property type="term" value="P:negative regulation of t-circle formation"/>
    <property type="evidence" value="ECO:0007669"/>
    <property type="project" value="TreeGrafter"/>
</dbReference>
<keyword evidence="4" id="KW-0479">Metal-binding</keyword>
<comment type="similarity">
    <text evidence="2">Belongs to the helicase family. RAD3/XPD subfamily.</text>
</comment>
<evidence type="ECO:0000256" key="8">
    <source>
        <dbReference type="ARBA" id="ARBA00022806"/>
    </source>
</evidence>
<dbReference type="Pfam" id="PF23116">
    <property type="entry name" value="HHD_RTEL1"/>
    <property type="match status" value="1"/>
</dbReference>
<dbReference type="GO" id="GO:0046872">
    <property type="term" value="F:metal ion binding"/>
    <property type="evidence" value="ECO:0007669"/>
    <property type="project" value="UniProtKB-KW"/>
</dbReference>
<keyword evidence="8 22" id="KW-0347">Helicase</keyword>
<dbReference type="PROSITE" id="PS51192">
    <property type="entry name" value="HELICASE_ATP_BIND_1"/>
    <property type="match status" value="1"/>
</dbReference>
<evidence type="ECO:0000256" key="3">
    <source>
        <dbReference type="ARBA" id="ARBA00022485"/>
    </source>
</evidence>
<evidence type="ECO:0000256" key="10">
    <source>
        <dbReference type="ARBA" id="ARBA00023004"/>
    </source>
</evidence>
<evidence type="ECO:0000259" key="20">
    <source>
        <dbReference type="PROSITE" id="PS51193"/>
    </source>
</evidence>
<evidence type="ECO:0000256" key="18">
    <source>
        <dbReference type="SAM" id="MobiDB-lite"/>
    </source>
</evidence>
<keyword evidence="11" id="KW-0411">Iron-sulfur</keyword>
<evidence type="ECO:0000256" key="13">
    <source>
        <dbReference type="ARBA" id="ARBA00023204"/>
    </source>
</evidence>
<proteinExistence type="inferred from homology"/>
<dbReference type="InterPro" id="IPR014013">
    <property type="entry name" value="Helic_SF1/SF2_ATP-bd_DinG/Rad3"/>
</dbReference>
<feature type="region of interest" description="Disordered" evidence="18">
    <location>
        <begin position="889"/>
        <end position="914"/>
    </location>
</feature>
<dbReference type="InterPro" id="IPR013020">
    <property type="entry name" value="Rad3/Chl1-like"/>
</dbReference>
<comment type="catalytic activity">
    <reaction evidence="16">
        <text>ATP + H2O = ADP + phosphate + H(+)</text>
        <dbReference type="Rhea" id="RHEA:13065"/>
        <dbReference type="ChEBI" id="CHEBI:15377"/>
        <dbReference type="ChEBI" id="CHEBI:15378"/>
        <dbReference type="ChEBI" id="CHEBI:30616"/>
        <dbReference type="ChEBI" id="CHEBI:43474"/>
        <dbReference type="ChEBI" id="CHEBI:456216"/>
    </reaction>
</comment>
<dbReference type="GO" id="GO:0070182">
    <property type="term" value="F:DNA polymerase binding"/>
    <property type="evidence" value="ECO:0007669"/>
    <property type="project" value="TreeGrafter"/>
</dbReference>
<dbReference type="KEGG" id="mcha:111017435"/>
<evidence type="ECO:0000256" key="1">
    <source>
        <dbReference type="ARBA" id="ARBA00004123"/>
    </source>
</evidence>
<evidence type="ECO:0000313" key="22">
    <source>
        <dbReference type="RefSeq" id="XP_022148878.1"/>
    </source>
</evidence>
<keyword evidence="12" id="KW-0238">DNA-binding</keyword>
<evidence type="ECO:0000313" key="24">
    <source>
        <dbReference type="RefSeq" id="XP_022148902.1"/>
    </source>
</evidence>
<dbReference type="SMART" id="SM00491">
    <property type="entry name" value="HELICc2"/>
    <property type="match status" value="1"/>
</dbReference>
<keyword evidence="10" id="KW-0408">Iron</keyword>
<dbReference type="InterPro" id="IPR049909">
    <property type="entry name" value="Rtel1_HHD"/>
</dbReference>
<evidence type="ECO:0000256" key="15">
    <source>
        <dbReference type="ARBA" id="ARBA00023242"/>
    </source>
</evidence>
<accession>A0A6J1D6Q1</accession>
<dbReference type="CDD" id="cd17970">
    <property type="entry name" value="DEAHc_FancJ"/>
    <property type="match status" value="1"/>
</dbReference>
<protein>
    <recommendedName>
        <fullName evidence="17">Regulator of telomere elongation helicase 1 homolog</fullName>
    </recommendedName>
</protein>
<evidence type="ECO:0000256" key="16">
    <source>
        <dbReference type="ARBA" id="ARBA00049360"/>
    </source>
</evidence>
<keyword evidence="5" id="KW-0547">Nucleotide-binding</keyword>
<dbReference type="Gene3D" id="3.40.50.300">
    <property type="entry name" value="P-loop containing nucleotide triphosphate hydrolases"/>
    <property type="match status" value="2"/>
</dbReference>
<evidence type="ECO:0000259" key="19">
    <source>
        <dbReference type="PROSITE" id="PS51192"/>
    </source>
</evidence>
<dbReference type="InterPro" id="IPR057498">
    <property type="entry name" value="Rtel1_ARCH"/>
</dbReference>
<feature type="domain" description="Helicase ATP-binding" evidence="19">
    <location>
        <begin position="29"/>
        <end position="285"/>
    </location>
</feature>
<dbReference type="RefSeq" id="XP_022148886.1">
    <property type="nucleotide sequence ID" value="XM_022293194.1"/>
</dbReference>
<keyword evidence="13" id="KW-0234">DNA repair</keyword>
<dbReference type="GO" id="GO:0045910">
    <property type="term" value="P:negative regulation of DNA recombination"/>
    <property type="evidence" value="ECO:0007669"/>
    <property type="project" value="TreeGrafter"/>
</dbReference>
<dbReference type="FunFam" id="3.40.50.300:FF:000431">
    <property type="entry name" value="Regulator of telomere elongation helicase 1"/>
    <property type="match status" value="1"/>
</dbReference>
<dbReference type="RefSeq" id="XP_022148914.1">
    <property type="nucleotide sequence ID" value="XM_022293222.1"/>
</dbReference>
<evidence type="ECO:0000313" key="25">
    <source>
        <dbReference type="RefSeq" id="XP_022148910.1"/>
    </source>
</evidence>
<name>A0A6J1D6Q1_MOMCH</name>
<evidence type="ECO:0000256" key="2">
    <source>
        <dbReference type="ARBA" id="ARBA00009146"/>
    </source>
</evidence>
<evidence type="ECO:0000256" key="9">
    <source>
        <dbReference type="ARBA" id="ARBA00022840"/>
    </source>
</evidence>
<dbReference type="InterPro" id="IPR006555">
    <property type="entry name" value="ATP-dep_Helicase_C"/>
</dbReference>
<evidence type="ECO:0000256" key="12">
    <source>
        <dbReference type="ARBA" id="ARBA00023125"/>
    </source>
</evidence>
<dbReference type="SMART" id="SM00488">
    <property type="entry name" value="DEXDc2"/>
    <property type="match status" value="1"/>
</dbReference>
<evidence type="ECO:0000256" key="14">
    <source>
        <dbReference type="ARBA" id="ARBA00023235"/>
    </source>
</evidence>
<dbReference type="RefSeq" id="XP_022148917.1">
    <property type="nucleotide sequence ID" value="XM_022293225.1"/>
</dbReference>